<dbReference type="InterPro" id="IPR018289">
    <property type="entry name" value="MULE_transposase_dom"/>
</dbReference>
<dbReference type="PANTHER" id="PTHR31973:SF187">
    <property type="entry name" value="MUTATOR TRANSPOSASE MUDRA PROTEIN"/>
    <property type="match status" value="1"/>
</dbReference>
<proteinExistence type="predicted"/>
<feature type="region of interest" description="Disordered" evidence="2">
    <location>
        <begin position="88"/>
        <end position="123"/>
    </location>
</feature>
<accession>A0AAE0CQ56</accession>
<keyword evidence="5" id="KW-1185">Reference proteome</keyword>
<keyword evidence="1" id="KW-0479">Metal-binding</keyword>
<comment type="caution">
    <text evidence="4">The sequence shown here is derived from an EMBL/GenBank/DDBJ whole genome shotgun (WGS) entry which is preliminary data.</text>
</comment>
<evidence type="ECO:0000259" key="3">
    <source>
        <dbReference type="PROSITE" id="PS50158"/>
    </source>
</evidence>
<keyword evidence="1" id="KW-0863">Zinc-finger</keyword>
<gene>
    <name evidence="4" type="ORF">Ddye_006003</name>
</gene>
<feature type="compositionally biased region" description="Basic and acidic residues" evidence="2">
    <location>
        <begin position="373"/>
        <end position="383"/>
    </location>
</feature>
<feature type="domain" description="CCHC-type" evidence="3">
    <location>
        <begin position="318"/>
        <end position="331"/>
    </location>
</feature>
<evidence type="ECO:0000313" key="5">
    <source>
        <dbReference type="Proteomes" id="UP001280121"/>
    </source>
</evidence>
<name>A0AAE0CQ56_9ROSI</name>
<evidence type="ECO:0000256" key="1">
    <source>
        <dbReference type="PROSITE-ProRule" id="PRU00047"/>
    </source>
</evidence>
<feature type="region of interest" description="Disordered" evidence="2">
    <location>
        <begin position="364"/>
        <end position="383"/>
    </location>
</feature>
<feature type="compositionally biased region" description="Acidic residues" evidence="2">
    <location>
        <begin position="94"/>
        <end position="104"/>
    </location>
</feature>
<dbReference type="PROSITE" id="PS50158">
    <property type="entry name" value="ZF_CCHC"/>
    <property type="match status" value="1"/>
</dbReference>
<protein>
    <recommendedName>
        <fullName evidence="3">CCHC-type domain-containing protein</fullName>
    </recommendedName>
</protein>
<dbReference type="GO" id="GO:0003676">
    <property type="term" value="F:nucleic acid binding"/>
    <property type="evidence" value="ECO:0007669"/>
    <property type="project" value="InterPro"/>
</dbReference>
<dbReference type="PANTHER" id="PTHR31973">
    <property type="entry name" value="POLYPROTEIN, PUTATIVE-RELATED"/>
    <property type="match status" value="1"/>
</dbReference>
<dbReference type="InterPro" id="IPR001878">
    <property type="entry name" value="Znf_CCHC"/>
</dbReference>
<dbReference type="GO" id="GO:0008270">
    <property type="term" value="F:zinc ion binding"/>
    <property type="evidence" value="ECO:0007669"/>
    <property type="project" value="UniProtKB-KW"/>
</dbReference>
<keyword evidence="1" id="KW-0862">Zinc</keyword>
<evidence type="ECO:0000313" key="4">
    <source>
        <dbReference type="EMBL" id="KAK2659470.1"/>
    </source>
</evidence>
<evidence type="ECO:0000256" key="2">
    <source>
        <dbReference type="SAM" id="MobiDB-lite"/>
    </source>
</evidence>
<sequence>MIYERKGVSREKVELKLTSHVKTNDVTVTLSIMSDDDVEFMIIHKEKGFTQIYISRNEQATPVFTTKHAVVDDKDIFKSINTSGRFDSSKISDIEDESGGDDDGGQVTAEDGTEEQGVSRRPNSYSHSMITHWIVSGSELYSVKAFRLVNVFEKSVDQGSLYKGQMFKNKITMKGVLGLYAFVERNEMIYPLPFRFADSECIESWTWFLKKLHKLIQYLNRVMLVSDRRNGIFNAMEAIFPNAAHGIYAYHLAQNLKKYCKQRNDVISLYYRATYAYHIEDFDSIIDELKETYHKNLLRRPKKLRIPSAGEKRKVQSCSKCGQKGHNKKTCLEASCGSPCKPANKARTCTICKKECHNRLNCPDKPTDPTFIDTDKAKDKAAR</sequence>
<dbReference type="SMART" id="SM00343">
    <property type="entry name" value="ZnF_C2HC"/>
    <property type="match status" value="2"/>
</dbReference>
<organism evidence="4 5">
    <name type="scientific">Dipteronia dyeriana</name>
    <dbReference type="NCBI Taxonomy" id="168575"/>
    <lineage>
        <taxon>Eukaryota</taxon>
        <taxon>Viridiplantae</taxon>
        <taxon>Streptophyta</taxon>
        <taxon>Embryophyta</taxon>
        <taxon>Tracheophyta</taxon>
        <taxon>Spermatophyta</taxon>
        <taxon>Magnoliopsida</taxon>
        <taxon>eudicotyledons</taxon>
        <taxon>Gunneridae</taxon>
        <taxon>Pentapetalae</taxon>
        <taxon>rosids</taxon>
        <taxon>malvids</taxon>
        <taxon>Sapindales</taxon>
        <taxon>Sapindaceae</taxon>
        <taxon>Hippocastanoideae</taxon>
        <taxon>Acereae</taxon>
        <taxon>Dipteronia</taxon>
    </lineage>
</organism>
<dbReference type="Pfam" id="PF10551">
    <property type="entry name" value="MULE"/>
    <property type="match status" value="1"/>
</dbReference>
<reference evidence="4" key="1">
    <citation type="journal article" date="2023" name="Plant J.">
        <title>Genome sequences and population genomics provide insights into the demographic history, inbreeding, and mutation load of two 'living fossil' tree species of Dipteronia.</title>
        <authorList>
            <person name="Feng Y."/>
            <person name="Comes H.P."/>
            <person name="Chen J."/>
            <person name="Zhu S."/>
            <person name="Lu R."/>
            <person name="Zhang X."/>
            <person name="Li P."/>
            <person name="Qiu J."/>
            <person name="Olsen K.M."/>
            <person name="Qiu Y."/>
        </authorList>
    </citation>
    <scope>NUCLEOTIDE SEQUENCE</scope>
    <source>
        <strain evidence="4">KIB01</strain>
    </source>
</reference>
<dbReference type="AlphaFoldDB" id="A0AAE0CQ56"/>
<dbReference type="Proteomes" id="UP001280121">
    <property type="component" value="Unassembled WGS sequence"/>
</dbReference>
<dbReference type="EMBL" id="JANJYI010000002">
    <property type="protein sequence ID" value="KAK2659470.1"/>
    <property type="molecule type" value="Genomic_DNA"/>
</dbReference>